<accession>A0A1R3S188</accession>
<dbReference type="Gene3D" id="3.40.50.10090">
    <property type="match status" value="2"/>
</dbReference>
<feature type="region of interest" description="Disordered" evidence="1">
    <location>
        <begin position="387"/>
        <end position="414"/>
    </location>
</feature>
<dbReference type="Gene3D" id="3.40.50.720">
    <property type="entry name" value="NAD(P)-binding Rossmann-like Domain"/>
    <property type="match status" value="1"/>
</dbReference>
<feature type="compositionally biased region" description="Low complexity" evidence="1">
    <location>
        <begin position="391"/>
        <end position="406"/>
    </location>
</feature>
<dbReference type="InterPro" id="IPR051207">
    <property type="entry name" value="ComplexI_NDUFA9_subunit"/>
</dbReference>
<dbReference type="InterPro" id="IPR003754">
    <property type="entry name" value="4pyrrol_synth_uPrphyn_synth"/>
</dbReference>
<protein>
    <submittedName>
        <fullName evidence="4">Uncharacterized protein</fullName>
    </submittedName>
</protein>
<proteinExistence type="predicted"/>
<dbReference type="GO" id="GO:0005739">
    <property type="term" value="C:mitochondrion"/>
    <property type="evidence" value="ECO:0007669"/>
    <property type="project" value="TreeGrafter"/>
</dbReference>
<reference evidence="5" key="1">
    <citation type="journal article" date="2017" name="Genome Biol.">
        <title>Comparative genomics reveals high biological diversity and specific adaptations in the industrially and medically important fungal genus Aspergillus.</title>
        <authorList>
            <person name="de Vries R.P."/>
            <person name="Riley R."/>
            <person name="Wiebenga A."/>
            <person name="Aguilar-Osorio G."/>
            <person name="Amillis S."/>
            <person name="Uchima C.A."/>
            <person name="Anderluh G."/>
            <person name="Asadollahi M."/>
            <person name="Askin M."/>
            <person name="Barry K."/>
            <person name="Battaglia E."/>
            <person name="Bayram O."/>
            <person name="Benocci T."/>
            <person name="Braus-Stromeyer S.A."/>
            <person name="Caldana C."/>
            <person name="Canovas D."/>
            <person name="Cerqueira G.C."/>
            <person name="Chen F."/>
            <person name="Chen W."/>
            <person name="Choi C."/>
            <person name="Clum A."/>
            <person name="Dos Santos R.A."/>
            <person name="Damasio A.R."/>
            <person name="Diallinas G."/>
            <person name="Emri T."/>
            <person name="Fekete E."/>
            <person name="Flipphi M."/>
            <person name="Freyberg S."/>
            <person name="Gallo A."/>
            <person name="Gournas C."/>
            <person name="Habgood R."/>
            <person name="Hainaut M."/>
            <person name="Harispe M.L."/>
            <person name="Henrissat B."/>
            <person name="Hilden K.S."/>
            <person name="Hope R."/>
            <person name="Hossain A."/>
            <person name="Karabika E."/>
            <person name="Karaffa L."/>
            <person name="Karanyi Z."/>
            <person name="Krasevec N."/>
            <person name="Kuo A."/>
            <person name="Kusch H."/>
            <person name="LaButti K."/>
            <person name="Lagendijk E.L."/>
            <person name="Lapidus A."/>
            <person name="Levasseur A."/>
            <person name="Lindquist E."/>
            <person name="Lipzen A."/>
            <person name="Logrieco A.F."/>
            <person name="MacCabe A."/>
            <person name="Maekelae M.R."/>
            <person name="Malavazi I."/>
            <person name="Melin P."/>
            <person name="Meyer V."/>
            <person name="Mielnichuk N."/>
            <person name="Miskei M."/>
            <person name="Molnar A.P."/>
            <person name="Mule G."/>
            <person name="Ngan C.Y."/>
            <person name="Orejas M."/>
            <person name="Orosz E."/>
            <person name="Ouedraogo J.P."/>
            <person name="Overkamp K.M."/>
            <person name="Park H.-S."/>
            <person name="Perrone G."/>
            <person name="Piumi F."/>
            <person name="Punt P.J."/>
            <person name="Ram A.F."/>
            <person name="Ramon A."/>
            <person name="Rauscher S."/>
            <person name="Record E."/>
            <person name="Riano-Pachon D.M."/>
            <person name="Robert V."/>
            <person name="Roehrig J."/>
            <person name="Ruller R."/>
            <person name="Salamov A."/>
            <person name="Salih N.S."/>
            <person name="Samson R.A."/>
            <person name="Sandor E."/>
            <person name="Sanguinetti M."/>
            <person name="Schuetze T."/>
            <person name="Sepcic K."/>
            <person name="Shelest E."/>
            <person name="Sherlock G."/>
            <person name="Sophianopoulou V."/>
            <person name="Squina F.M."/>
            <person name="Sun H."/>
            <person name="Susca A."/>
            <person name="Todd R.B."/>
            <person name="Tsang A."/>
            <person name="Unkles S.E."/>
            <person name="van de Wiele N."/>
            <person name="van Rossen-Uffink D."/>
            <person name="Oliveira J.V."/>
            <person name="Vesth T.C."/>
            <person name="Visser J."/>
            <person name="Yu J.-H."/>
            <person name="Zhou M."/>
            <person name="Andersen M.R."/>
            <person name="Archer D.B."/>
            <person name="Baker S.E."/>
            <person name="Benoit I."/>
            <person name="Brakhage A.A."/>
            <person name="Braus G.H."/>
            <person name="Fischer R."/>
            <person name="Frisvad J.C."/>
            <person name="Goldman G.H."/>
            <person name="Houbraken J."/>
            <person name="Oakley B."/>
            <person name="Pocsi I."/>
            <person name="Scazzocchio C."/>
            <person name="Seiboth B."/>
            <person name="vanKuyk P.A."/>
            <person name="Wortman J."/>
            <person name="Dyer P.S."/>
            <person name="Grigoriev I.V."/>
        </authorList>
    </citation>
    <scope>NUCLEOTIDE SEQUENCE [LARGE SCALE GENOMIC DNA]</scope>
    <source>
        <strain evidence="5">ITEM 5010</strain>
    </source>
</reference>
<evidence type="ECO:0000259" key="2">
    <source>
        <dbReference type="Pfam" id="PF02602"/>
    </source>
</evidence>
<dbReference type="GO" id="GO:0006782">
    <property type="term" value="P:protoporphyrinogen IX biosynthetic process"/>
    <property type="evidence" value="ECO:0007669"/>
    <property type="project" value="UniProtKB-UniPathway"/>
</dbReference>
<evidence type="ECO:0000313" key="5">
    <source>
        <dbReference type="Proteomes" id="UP000188318"/>
    </source>
</evidence>
<dbReference type="PANTHER" id="PTHR12126:SF11">
    <property type="entry name" value="NADH DEHYDROGENASE [UBIQUINONE] 1 ALPHA SUBCOMPLEX SUBUNIT 9, MITOCHONDRIAL"/>
    <property type="match status" value="1"/>
</dbReference>
<evidence type="ECO:0000313" key="4">
    <source>
        <dbReference type="EMBL" id="OOG00471.1"/>
    </source>
</evidence>
<dbReference type="PANTHER" id="PTHR12126">
    <property type="entry name" value="NADH-UBIQUINONE OXIDOREDUCTASE 39 KDA SUBUNIT-RELATED"/>
    <property type="match status" value="1"/>
</dbReference>
<dbReference type="EMBL" id="KV907493">
    <property type="protein sequence ID" value="OOG00471.1"/>
    <property type="molecule type" value="Genomic_DNA"/>
</dbReference>
<gene>
    <name evidence="4" type="ORF">ASPCADRAFT_37754</name>
</gene>
<dbReference type="STRING" id="602072.A0A1R3S188"/>
<dbReference type="GO" id="GO:0044877">
    <property type="term" value="F:protein-containing complex binding"/>
    <property type="evidence" value="ECO:0007669"/>
    <property type="project" value="TreeGrafter"/>
</dbReference>
<dbReference type="AlphaFoldDB" id="A0A1R3S188"/>
<dbReference type="CDD" id="cd05271">
    <property type="entry name" value="NDUFA9_like_SDR_a"/>
    <property type="match status" value="1"/>
</dbReference>
<sequence>TMQTSRAVNSAMGSRAFAPAPKFQFQAQRRNLQDVAITRTGKPLLKVQGGRSSLGGHTATVFGATGFLGRYIVNKLATQGCTVVVPYREEMTKRHLKVTGDLGRVNFIEYDLRNTQSIEEAVRHSDVVYNLVGRQYPTKNFTYTDVHVDGTERIVEAAAKYDVDRFIHVSSYNANRNSPSEFFATKAWGEEIVRSVFPETTIVRPAPMFGFEDNLLHKLARASNHLTANHMQERYWPVHAIDVGAALERMLHDDSTVGQTFELYGPKNYSTAEIAELVDKEIVKHRRHINLPKAVLKPLAYYLNKYLWWPTLSADEVEREFIDQVIDPNAKTFKDLDIEPAELSNLTFHYLVMPRTTTCLRPRSGRDRRRRSTCTFSMTSISLELIPPHHSSSSSASSTTTTTTTTMNGPTPPILLLKTKSVPTDGYDEFFTQNNYTPTFIPVLEHHFHAPNLQSICSHLTSGALIPGPGRKYGGLIFTSQRAVEAFASVLGEIDESTKSQLQSLQIPIYTVGPATYRTLASLILPYLPKAQIYGKDTGNGENLARYILEHYNSLYSDVLSSDAKPSLLFLVGEQRRDIIPKTLMDDGLSAAERIGVEEVVVYETGVMGGFEEEFGARVERERAVIRRIIEEGDGEGWVAWVVVFSPTGGEGMLRGLGLLGNSQGQGQGGSERKEGEEERRFFVATIGPTTRDYLRDKFGFEADVCAEKPSPEGVGKGIERFMKEWRAKKGL</sequence>
<feature type="domain" description="Tetrapyrrole biosynthesis uroporphyrinogen III synthase" evidence="2">
    <location>
        <begin position="431"/>
        <end position="714"/>
    </location>
</feature>
<dbReference type="CDD" id="cd06578">
    <property type="entry name" value="HemD"/>
    <property type="match status" value="1"/>
</dbReference>
<keyword evidence="5" id="KW-1185">Reference proteome</keyword>
<dbReference type="UniPathway" id="UPA00251">
    <property type="reaction ID" value="UER00320"/>
</dbReference>
<evidence type="ECO:0000259" key="3">
    <source>
        <dbReference type="Pfam" id="PF05368"/>
    </source>
</evidence>
<dbReference type="OrthoDB" id="275457at2759"/>
<dbReference type="InterPro" id="IPR036108">
    <property type="entry name" value="4pyrrol_syn_uPrphyn_synt_sf"/>
</dbReference>
<dbReference type="SUPFAM" id="SSF51735">
    <property type="entry name" value="NAD(P)-binding Rossmann-fold domains"/>
    <property type="match status" value="1"/>
</dbReference>
<feature type="domain" description="NmrA-like" evidence="3">
    <location>
        <begin position="58"/>
        <end position="307"/>
    </location>
</feature>
<evidence type="ECO:0000256" key="1">
    <source>
        <dbReference type="SAM" id="MobiDB-lite"/>
    </source>
</evidence>
<name>A0A1R3S188_ASPC5</name>
<dbReference type="FunFam" id="3.40.50.720:FF:000358">
    <property type="entry name" value="NADH-ubiquinone oxidoreductase 39 kDa subunit"/>
    <property type="match status" value="1"/>
</dbReference>
<dbReference type="InterPro" id="IPR036291">
    <property type="entry name" value="NAD(P)-bd_dom_sf"/>
</dbReference>
<dbReference type="InterPro" id="IPR008030">
    <property type="entry name" value="NmrA-like"/>
</dbReference>
<dbReference type="Pfam" id="PF05368">
    <property type="entry name" value="NmrA"/>
    <property type="match status" value="1"/>
</dbReference>
<dbReference type="GO" id="GO:0004852">
    <property type="term" value="F:uroporphyrinogen-III synthase activity"/>
    <property type="evidence" value="ECO:0007669"/>
    <property type="project" value="InterPro"/>
</dbReference>
<dbReference type="Pfam" id="PF02602">
    <property type="entry name" value="HEM4"/>
    <property type="match status" value="1"/>
</dbReference>
<organism evidence="4 5">
    <name type="scientific">Aspergillus carbonarius (strain ITEM 5010)</name>
    <dbReference type="NCBI Taxonomy" id="602072"/>
    <lineage>
        <taxon>Eukaryota</taxon>
        <taxon>Fungi</taxon>
        <taxon>Dikarya</taxon>
        <taxon>Ascomycota</taxon>
        <taxon>Pezizomycotina</taxon>
        <taxon>Eurotiomycetes</taxon>
        <taxon>Eurotiomycetidae</taxon>
        <taxon>Eurotiales</taxon>
        <taxon>Aspergillaceae</taxon>
        <taxon>Aspergillus</taxon>
        <taxon>Aspergillus subgen. Circumdati</taxon>
    </lineage>
</organism>
<feature type="non-terminal residue" evidence="4">
    <location>
        <position position="1"/>
    </location>
</feature>
<dbReference type="VEuPathDB" id="FungiDB:ASPCADRAFT_37754"/>
<dbReference type="SUPFAM" id="SSF69618">
    <property type="entry name" value="HemD-like"/>
    <property type="match status" value="1"/>
</dbReference>
<dbReference type="OMA" id="GEERVIW"/>
<dbReference type="Proteomes" id="UP000188318">
    <property type="component" value="Unassembled WGS sequence"/>
</dbReference>
<dbReference type="FunFam" id="3.40.50.10090:FF:000011">
    <property type="entry name" value="Uroporphyrinogen-III synthase (UroS), putative"/>
    <property type="match status" value="1"/>
</dbReference>